<dbReference type="PANTHER" id="PTHR36541:SF1">
    <property type="entry name" value="SUPEROXIDE REDUCTASE-RELATED"/>
    <property type="match status" value="1"/>
</dbReference>
<keyword evidence="2" id="KW-0813">Transport</keyword>
<comment type="caution">
    <text evidence="7">The sequence shown here is derived from an EMBL/GenBank/DDBJ whole genome shotgun (WGS) entry which is preliminary data.</text>
</comment>
<dbReference type="AlphaFoldDB" id="A0A0F9DWL0"/>
<organism evidence="7">
    <name type="scientific">marine sediment metagenome</name>
    <dbReference type="NCBI Taxonomy" id="412755"/>
    <lineage>
        <taxon>unclassified sequences</taxon>
        <taxon>metagenomes</taxon>
        <taxon>ecological metagenomes</taxon>
    </lineage>
</organism>
<evidence type="ECO:0000259" key="6">
    <source>
        <dbReference type="Pfam" id="PF01880"/>
    </source>
</evidence>
<feature type="domain" description="Desulfoferrodoxin ferrous iron-binding" evidence="6">
    <location>
        <begin position="15"/>
        <end position="128"/>
    </location>
</feature>
<reference evidence="7" key="1">
    <citation type="journal article" date="2015" name="Nature">
        <title>Complex archaea that bridge the gap between prokaryotes and eukaryotes.</title>
        <authorList>
            <person name="Spang A."/>
            <person name="Saw J.H."/>
            <person name="Jorgensen S.L."/>
            <person name="Zaremba-Niedzwiedzka K."/>
            <person name="Martijn J."/>
            <person name="Lind A.E."/>
            <person name="van Eijk R."/>
            <person name="Schleper C."/>
            <person name="Guy L."/>
            <person name="Ettema T.J."/>
        </authorList>
    </citation>
    <scope>NUCLEOTIDE SEQUENCE</scope>
</reference>
<sequence length="134" mass="15270">MIEELVNLNELYQSADWKKEKHVPMVEIVGEIKKGLTISLRLQVGKEIEHPNTTEHHIEWIQALFLPEDEKFPFIIGRTEFNAHGASINGPNSSTVYCDPTTTLTFKTEIPGIIIALSSCNIHGLWRNTQEIKF</sequence>
<gene>
    <name evidence="7" type="ORF">LCGC14_2228340</name>
</gene>
<dbReference type="Pfam" id="PF01880">
    <property type="entry name" value="Desulfoferrodox"/>
    <property type="match status" value="1"/>
</dbReference>
<comment type="similarity">
    <text evidence="1">Belongs to the desulfoferrodoxin family.</text>
</comment>
<evidence type="ECO:0000256" key="5">
    <source>
        <dbReference type="ARBA" id="ARBA00023004"/>
    </source>
</evidence>
<proteinExistence type="inferred from homology"/>
<accession>A0A0F9DWL0</accession>
<name>A0A0F9DWL0_9ZZZZ</name>
<dbReference type="GO" id="GO:0005506">
    <property type="term" value="F:iron ion binding"/>
    <property type="evidence" value="ECO:0007669"/>
    <property type="project" value="InterPro"/>
</dbReference>
<keyword evidence="4" id="KW-0249">Electron transport</keyword>
<dbReference type="InterPro" id="IPR036073">
    <property type="entry name" value="Desulfoferrodoxin_Fe-bd_dom_sf"/>
</dbReference>
<protein>
    <recommendedName>
        <fullName evidence="6">Desulfoferrodoxin ferrous iron-binding domain-containing protein</fullName>
    </recommendedName>
</protein>
<evidence type="ECO:0000313" key="7">
    <source>
        <dbReference type="EMBL" id="KKL58146.1"/>
    </source>
</evidence>
<dbReference type="NCBIfam" id="TIGR00332">
    <property type="entry name" value="neela_ferrous"/>
    <property type="match status" value="1"/>
</dbReference>
<dbReference type="Gene3D" id="2.60.40.730">
    <property type="entry name" value="SOR catalytic domain"/>
    <property type="match status" value="1"/>
</dbReference>
<dbReference type="InterPro" id="IPR002742">
    <property type="entry name" value="Desulfoferrodoxin_Fe-bd_dom"/>
</dbReference>
<dbReference type="EMBL" id="LAZR01029927">
    <property type="protein sequence ID" value="KKL58146.1"/>
    <property type="molecule type" value="Genomic_DNA"/>
</dbReference>
<evidence type="ECO:0000256" key="2">
    <source>
        <dbReference type="ARBA" id="ARBA00022448"/>
    </source>
</evidence>
<keyword evidence="3" id="KW-0479">Metal-binding</keyword>
<dbReference type="PANTHER" id="PTHR36541">
    <property type="entry name" value="SUPEROXIDE REDUCTASE-RELATED"/>
    <property type="match status" value="1"/>
</dbReference>
<dbReference type="InterPro" id="IPR051233">
    <property type="entry name" value="Desulfoferrodoxin_SOR"/>
</dbReference>
<evidence type="ECO:0000256" key="3">
    <source>
        <dbReference type="ARBA" id="ARBA00022723"/>
    </source>
</evidence>
<dbReference type="GO" id="GO:0016491">
    <property type="term" value="F:oxidoreductase activity"/>
    <property type="evidence" value="ECO:0007669"/>
    <property type="project" value="InterPro"/>
</dbReference>
<evidence type="ECO:0000256" key="4">
    <source>
        <dbReference type="ARBA" id="ARBA00022982"/>
    </source>
</evidence>
<dbReference type="SUPFAM" id="SSF49367">
    <property type="entry name" value="Superoxide reductase-like"/>
    <property type="match status" value="1"/>
</dbReference>
<evidence type="ECO:0000256" key="1">
    <source>
        <dbReference type="ARBA" id="ARBA00005941"/>
    </source>
</evidence>
<keyword evidence="5" id="KW-0408">Iron</keyword>